<reference evidence="1" key="2">
    <citation type="journal article" date="2023" name="BMC Genomics">
        <title>Pest status, molecular evolution, and epigenetic factors derived from the genome assembly of Frankliniella fusca, a thysanopteran phytovirus vector.</title>
        <authorList>
            <person name="Catto M.A."/>
            <person name="Labadie P.E."/>
            <person name="Jacobson A.L."/>
            <person name="Kennedy G.G."/>
            <person name="Srinivasan R."/>
            <person name="Hunt B.G."/>
        </authorList>
    </citation>
    <scope>NUCLEOTIDE SEQUENCE</scope>
    <source>
        <strain evidence="1">PL_HMW_Pooled</strain>
    </source>
</reference>
<organism evidence="1 2">
    <name type="scientific">Frankliniella fusca</name>
    <dbReference type="NCBI Taxonomy" id="407009"/>
    <lineage>
        <taxon>Eukaryota</taxon>
        <taxon>Metazoa</taxon>
        <taxon>Ecdysozoa</taxon>
        <taxon>Arthropoda</taxon>
        <taxon>Hexapoda</taxon>
        <taxon>Insecta</taxon>
        <taxon>Pterygota</taxon>
        <taxon>Neoptera</taxon>
        <taxon>Paraneoptera</taxon>
        <taxon>Thysanoptera</taxon>
        <taxon>Terebrantia</taxon>
        <taxon>Thripoidea</taxon>
        <taxon>Thripidae</taxon>
        <taxon>Frankliniella</taxon>
    </lineage>
</organism>
<dbReference type="EMBL" id="JAHWGI010001033">
    <property type="protein sequence ID" value="KAK3921153.1"/>
    <property type="molecule type" value="Genomic_DNA"/>
</dbReference>
<keyword evidence="2" id="KW-1185">Reference proteome</keyword>
<name>A0AAE1LIR3_9NEOP</name>
<evidence type="ECO:0000313" key="2">
    <source>
        <dbReference type="Proteomes" id="UP001219518"/>
    </source>
</evidence>
<sequence>MVMAATREDALGWRRGGGAEGRVRRARWRRGGGRGVGERGVVFGRRLGTRRSAWRRFRMPRVASVFAASERIKESVCFRYTISAGSAPKRCREWARLGTFALRGERAGGAQDAQQEKKNTKHINTNNYTFTC</sequence>
<evidence type="ECO:0000313" key="1">
    <source>
        <dbReference type="EMBL" id="KAK3921153.1"/>
    </source>
</evidence>
<gene>
    <name evidence="1" type="ORF">KUF71_010368</name>
</gene>
<reference evidence="1" key="1">
    <citation type="submission" date="2021-07" db="EMBL/GenBank/DDBJ databases">
        <authorList>
            <person name="Catto M.A."/>
            <person name="Jacobson A."/>
            <person name="Kennedy G."/>
            <person name="Labadie P."/>
            <person name="Hunt B.G."/>
            <person name="Srinivasan R."/>
        </authorList>
    </citation>
    <scope>NUCLEOTIDE SEQUENCE</scope>
    <source>
        <strain evidence="1">PL_HMW_Pooled</strain>
        <tissue evidence="1">Head</tissue>
    </source>
</reference>
<dbReference type="Proteomes" id="UP001219518">
    <property type="component" value="Unassembled WGS sequence"/>
</dbReference>
<accession>A0AAE1LIR3</accession>
<protein>
    <submittedName>
        <fullName evidence="1">Protein CLASP-1</fullName>
    </submittedName>
</protein>
<proteinExistence type="predicted"/>
<dbReference type="AlphaFoldDB" id="A0AAE1LIR3"/>
<comment type="caution">
    <text evidence="1">The sequence shown here is derived from an EMBL/GenBank/DDBJ whole genome shotgun (WGS) entry which is preliminary data.</text>
</comment>